<sequence>MGSSGSSASKFAQSNDGRPSYWHQSGPFDKCQVQSSWGWHVGLHHGVDHIHSGSKSALRTEKNSKGNVKWFDGGNGKPRPGATYHEVTHYNGNGPTIRQLKDDSGKNHQGKYHMFNHCHNYADSQLHGWGGKTTKL</sequence>
<dbReference type="EMBL" id="CAJNDS010002239">
    <property type="protein sequence ID" value="CAE7388870.1"/>
    <property type="molecule type" value="Genomic_DNA"/>
</dbReference>
<evidence type="ECO:0000256" key="1">
    <source>
        <dbReference type="SAM" id="MobiDB-lite"/>
    </source>
</evidence>
<protein>
    <submittedName>
        <fullName evidence="2">Uncharacterized protein</fullName>
    </submittedName>
</protein>
<organism evidence="2 3">
    <name type="scientific">Symbiodinium natans</name>
    <dbReference type="NCBI Taxonomy" id="878477"/>
    <lineage>
        <taxon>Eukaryota</taxon>
        <taxon>Sar</taxon>
        <taxon>Alveolata</taxon>
        <taxon>Dinophyceae</taxon>
        <taxon>Suessiales</taxon>
        <taxon>Symbiodiniaceae</taxon>
        <taxon>Symbiodinium</taxon>
    </lineage>
</organism>
<feature type="region of interest" description="Disordered" evidence="1">
    <location>
        <begin position="1"/>
        <end position="23"/>
    </location>
</feature>
<proteinExistence type="predicted"/>
<accession>A0A812QFP9</accession>
<comment type="caution">
    <text evidence="2">The sequence shown here is derived from an EMBL/GenBank/DDBJ whole genome shotgun (WGS) entry which is preliminary data.</text>
</comment>
<name>A0A812QFP9_9DINO</name>
<reference evidence="2" key="1">
    <citation type="submission" date="2021-02" db="EMBL/GenBank/DDBJ databases">
        <authorList>
            <person name="Dougan E. K."/>
            <person name="Rhodes N."/>
            <person name="Thang M."/>
            <person name="Chan C."/>
        </authorList>
    </citation>
    <scope>NUCLEOTIDE SEQUENCE</scope>
</reference>
<evidence type="ECO:0000313" key="3">
    <source>
        <dbReference type="Proteomes" id="UP000604046"/>
    </source>
</evidence>
<dbReference type="Proteomes" id="UP000604046">
    <property type="component" value="Unassembled WGS sequence"/>
</dbReference>
<keyword evidence="3" id="KW-1185">Reference proteome</keyword>
<gene>
    <name evidence="2" type="ORF">SNAT2548_LOCUS21201</name>
</gene>
<feature type="region of interest" description="Disordered" evidence="1">
    <location>
        <begin position="48"/>
        <end position="85"/>
    </location>
</feature>
<dbReference type="AlphaFoldDB" id="A0A812QFP9"/>
<evidence type="ECO:0000313" key="2">
    <source>
        <dbReference type="EMBL" id="CAE7388870.1"/>
    </source>
</evidence>